<dbReference type="PROSITE" id="PS51257">
    <property type="entry name" value="PROKAR_LIPOPROTEIN"/>
    <property type="match status" value="1"/>
</dbReference>
<comment type="similarity">
    <text evidence="2 9">Belongs to the sulfotransferase 6 family.</text>
</comment>
<dbReference type="Pfam" id="PF03567">
    <property type="entry name" value="Sulfotransfer_2"/>
    <property type="match status" value="1"/>
</dbReference>
<keyword evidence="12" id="KW-1185">Reference proteome</keyword>
<evidence type="ECO:0000256" key="7">
    <source>
        <dbReference type="ARBA" id="ARBA00023136"/>
    </source>
</evidence>
<dbReference type="PANTHER" id="PTHR12812">
    <property type="entry name" value="HEPARAN SULFATE 6-O-SULFOTRANSFERASE 3"/>
    <property type="match status" value="1"/>
</dbReference>
<comment type="subcellular location">
    <subcellularLocation>
        <location evidence="1 9">Membrane</location>
        <topology evidence="1 9">Single-pass type II membrane protein</topology>
    </subcellularLocation>
</comment>
<comment type="catalytic activity">
    <reaction evidence="9">
        <text>alpha-D-glucosaminyl-[heparan sulfate](n) + 3'-phosphoadenylyl sulfate = 6-sulfo-alpha-D-glucosaminyl-[heparan sulfate](n) + adenosine 3',5'-bisphosphate + H(+)</text>
        <dbReference type="Rhea" id="RHEA:56604"/>
        <dbReference type="Rhea" id="RHEA-COMP:9830"/>
        <dbReference type="Rhea" id="RHEA-COMP:14621"/>
        <dbReference type="ChEBI" id="CHEBI:15378"/>
        <dbReference type="ChEBI" id="CHEBI:58339"/>
        <dbReference type="ChEBI" id="CHEBI:58343"/>
        <dbReference type="ChEBI" id="CHEBI:58388"/>
        <dbReference type="ChEBI" id="CHEBI:140604"/>
    </reaction>
</comment>
<evidence type="ECO:0000256" key="6">
    <source>
        <dbReference type="ARBA" id="ARBA00022989"/>
    </source>
</evidence>
<dbReference type="Proteomes" id="UP000762676">
    <property type="component" value="Unassembled WGS sequence"/>
</dbReference>
<dbReference type="EMBL" id="BMAT01005724">
    <property type="protein sequence ID" value="GFR98847.1"/>
    <property type="molecule type" value="Genomic_DNA"/>
</dbReference>
<dbReference type="Gene3D" id="3.40.50.300">
    <property type="entry name" value="P-loop containing nucleotide triphosphate hydrolases"/>
    <property type="match status" value="1"/>
</dbReference>
<accession>A0AAV4HL00</accession>
<comment type="function">
    <text evidence="9">6-O-sulfation enzyme which catalyzes the transfer of sulfate from 3'-phosphoadenosine 5'-phosphosulfate (PAPS) to position 6 of the N-sulfoglucosamine residue (GlcNS) of heparan sulfate.</text>
</comment>
<keyword evidence="7 9" id="KW-0472">Membrane</keyword>
<evidence type="ECO:0000256" key="2">
    <source>
        <dbReference type="ARBA" id="ARBA00010109"/>
    </source>
</evidence>
<proteinExistence type="inferred from homology"/>
<dbReference type="FunFam" id="3.40.50.300:FF:000347">
    <property type="entry name" value="Heparan-sulfate 6-O-sulfotransferase"/>
    <property type="match status" value="1"/>
</dbReference>
<dbReference type="PANTHER" id="PTHR12812:SF0">
    <property type="entry name" value="HEPARAN-SULFATE 6-O-SULFOTRANSFERASE"/>
    <property type="match status" value="1"/>
</dbReference>
<evidence type="ECO:0000256" key="10">
    <source>
        <dbReference type="SAM" id="MobiDB-lite"/>
    </source>
</evidence>
<evidence type="ECO:0000256" key="8">
    <source>
        <dbReference type="ARBA" id="ARBA00023180"/>
    </source>
</evidence>
<dbReference type="GO" id="GO:0017095">
    <property type="term" value="F:heparan sulfate 6-sulfotransferase activity"/>
    <property type="evidence" value="ECO:0007669"/>
    <property type="project" value="TreeGrafter"/>
</dbReference>
<reference evidence="11 12" key="1">
    <citation type="journal article" date="2021" name="Elife">
        <title>Chloroplast acquisition without the gene transfer in kleptoplastic sea slugs, Plakobranchus ocellatus.</title>
        <authorList>
            <person name="Maeda T."/>
            <person name="Takahashi S."/>
            <person name="Yoshida T."/>
            <person name="Shimamura S."/>
            <person name="Takaki Y."/>
            <person name="Nagai Y."/>
            <person name="Toyoda A."/>
            <person name="Suzuki Y."/>
            <person name="Arimoto A."/>
            <person name="Ishii H."/>
            <person name="Satoh N."/>
            <person name="Nishiyama T."/>
            <person name="Hasebe M."/>
            <person name="Maruyama T."/>
            <person name="Minagawa J."/>
            <person name="Obokata J."/>
            <person name="Shigenobu S."/>
        </authorList>
    </citation>
    <scope>NUCLEOTIDE SEQUENCE [LARGE SCALE GENOMIC DNA]</scope>
</reference>
<dbReference type="InterPro" id="IPR027417">
    <property type="entry name" value="P-loop_NTPase"/>
</dbReference>
<keyword evidence="4 9" id="KW-0812">Transmembrane</keyword>
<dbReference type="SUPFAM" id="SSF52540">
    <property type="entry name" value="P-loop containing nucleoside triphosphate hydrolases"/>
    <property type="match status" value="1"/>
</dbReference>
<evidence type="ECO:0000256" key="1">
    <source>
        <dbReference type="ARBA" id="ARBA00004606"/>
    </source>
</evidence>
<evidence type="ECO:0000256" key="3">
    <source>
        <dbReference type="ARBA" id="ARBA00022679"/>
    </source>
</evidence>
<protein>
    <recommendedName>
        <fullName evidence="9">Heparan-sulfate 6-O-sulfotransferase</fullName>
        <ecNumber evidence="9">2.8.2.-</ecNumber>
    </recommendedName>
</protein>
<comment type="caution">
    <text evidence="11">The sequence shown here is derived from an EMBL/GenBank/DDBJ whole genome shotgun (WGS) entry which is preliminary data.</text>
</comment>
<feature type="compositionally biased region" description="Acidic residues" evidence="10">
    <location>
        <begin position="363"/>
        <end position="375"/>
    </location>
</feature>
<keyword evidence="3 9" id="KW-0808">Transferase</keyword>
<gene>
    <name evidence="11" type="ORF">ElyMa_002779100</name>
</gene>
<name>A0AAV4HL00_9GAST</name>
<dbReference type="InterPro" id="IPR005331">
    <property type="entry name" value="Sulfotransferase"/>
</dbReference>
<dbReference type="GO" id="GO:0016020">
    <property type="term" value="C:membrane"/>
    <property type="evidence" value="ECO:0007669"/>
    <property type="project" value="UniProtKB-SubCell"/>
</dbReference>
<evidence type="ECO:0000256" key="5">
    <source>
        <dbReference type="ARBA" id="ARBA00022968"/>
    </source>
</evidence>
<keyword evidence="6 9" id="KW-1133">Transmembrane helix</keyword>
<evidence type="ECO:0000313" key="12">
    <source>
        <dbReference type="Proteomes" id="UP000762676"/>
    </source>
</evidence>
<keyword evidence="5 9" id="KW-0735">Signal-anchor</keyword>
<feature type="transmembrane region" description="Helical" evidence="9">
    <location>
        <begin position="5"/>
        <end position="25"/>
    </location>
</feature>
<sequence length="407" mass="47277">MNRTWFWVFSLLVGLVLFFIFFAFYSCTSTVCFGVLEKPDYVNGQLVKHSFSSVDLYRDRNLDLEGNDVIVYLHIQKTGGATFGRHLVHNLDVDPPCSCVPGVKKCLCLTKNKRVWLVSRHSVGWICGLHADWTELTGCVDPWFKKVDDRGRKHRRYHYITMLRDPVKRFFSEWQHVSRGATWAGARLHCNGRSATLEEVPFCFSGEDWTGATFSEFVSCKSNLAFNRMTRMLSNLTKVNCYNRTGLDEDQVSKILVESAKENLLSFAFFGILEEQSKTQFLFEHTLGIKFINNLEQKEQTHVARLLMTQEMVDIAVRTNKQDIELYQFAKDLFNQRVADVEKRTGYTVQEYFDYYRDPQREEEQEEDGDVEDDSGMQHGQGEERRLSHYPGEAQPEAKRLSRQPKS</sequence>
<feature type="region of interest" description="Disordered" evidence="10">
    <location>
        <begin position="355"/>
        <end position="407"/>
    </location>
</feature>
<keyword evidence="8" id="KW-0325">Glycoprotein</keyword>
<evidence type="ECO:0000256" key="4">
    <source>
        <dbReference type="ARBA" id="ARBA00022692"/>
    </source>
</evidence>
<dbReference type="AlphaFoldDB" id="A0AAV4HL00"/>
<organism evidence="11 12">
    <name type="scientific">Elysia marginata</name>
    <dbReference type="NCBI Taxonomy" id="1093978"/>
    <lineage>
        <taxon>Eukaryota</taxon>
        <taxon>Metazoa</taxon>
        <taxon>Spiralia</taxon>
        <taxon>Lophotrochozoa</taxon>
        <taxon>Mollusca</taxon>
        <taxon>Gastropoda</taxon>
        <taxon>Heterobranchia</taxon>
        <taxon>Euthyneura</taxon>
        <taxon>Panpulmonata</taxon>
        <taxon>Sacoglossa</taxon>
        <taxon>Placobranchoidea</taxon>
        <taxon>Plakobranchidae</taxon>
        <taxon>Elysia</taxon>
    </lineage>
</organism>
<dbReference type="InterPro" id="IPR010635">
    <property type="entry name" value="Heparan_SO4-6-sulfoTrfase"/>
</dbReference>
<evidence type="ECO:0000256" key="9">
    <source>
        <dbReference type="RuleBase" id="RU364122"/>
    </source>
</evidence>
<dbReference type="EC" id="2.8.2.-" evidence="9"/>
<evidence type="ECO:0000313" key="11">
    <source>
        <dbReference type="EMBL" id="GFR98847.1"/>
    </source>
</evidence>